<feature type="non-terminal residue" evidence="1">
    <location>
        <position position="1"/>
    </location>
</feature>
<accession>A0AA40FIX3</accession>
<organism evidence="1 2">
    <name type="scientific">Melipona bicolor</name>
    <dbReference type="NCBI Taxonomy" id="60889"/>
    <lineage>
        <taxon>Eukaryota</taxon>
        <taxon>Metazoa</taxon>
        <taxon>Ecdysozoa</taxon>
        <taxon>Arthropoda</taxon>
        <taxon>Hexapoda</taxon>
        <taxon>Insecta</taxon>
        <taxon>Pterygota</taxon>
        <taxon>Neoptera</taxon>
        <taxon>Endopterygota</taxon>
        <taxon>Hymenoptera</taxon>
        <taxon>Apocrita</taxon>
        <taxon>Aculeata</taxon>
        <taxon>Apoidea</taxon>
        <taxon>Anthophila</taxon>
        <taxon>Apidae</taxon>
        <taxon>Melipona</taxon>
    </lineage>
</organism>
<feature type="non-terminal residue" evidence="1">
    <location>
        <position position="85"/>
    </location>
</feature>
<sequence length="85" mass="9140">ADSGADVTPQNAQLLLTSRGAPHAGGYYLAALPCLSIDRKSENATRPDEILIVILATARGEWGITRRARVRRDADIGQRSLNNSP</sequence>
<gene>
    <name evidence="1" type="ORF">K0M31_012973</name>
</gene>
<keyword evidence="2" id="KW-1185">Reference proteome</keyword>
<dbReference type="Proteomes" id="UP001177670">
    <property type="component" value="Unassembled WGS sequence"/>
</dbReference>
<proteinExistence type="predicted"/>
<reference evidence="1" key="1">
    <citation type="submission" date="2021-10" db="EMBL/GenBank/DDBJ databases">
        <title>Melipona bicolor Genome sequencing and assembly.</title>
        <authorList>
            <person name="Araujo N.S."/>
            <person name="Arias M.C."/>
        </authorList>
    </citation>
    <scope>NUCLEOTIDE SEQUENCE</scope>
    <source>
        <strain evidence="1">USP_2M_L1-L4_2017</strain>
        <tissue evidence="1">Whole body</tissue>
    </source>
</reference>
<evidence type="ECO:0000313" key="1">
    <source>
        <dbReference type="EMBL" id="KAK1119900.1"/>
    </source>
</evidence>
<comment type="caution">
    <text evidence="1">The sequence shown here is derived from an EMBL/GenBank/DDBJ whole genome shotgun (WGS) entry which is preliminary data.</text>
</comment>
<protein>
    <submittedName>
        <fullName evidence="1">Uncharacterized protein</fullName>
    </submittedName>
</protein>
<dbReference type="EMBL" id="JAHYIQ010000034">
    <property type="protein sequence ID" value="KAK1119900.1"/>
    <property type="molecule type" value="Genomic_DNA"/>
</dbReference>
<evidence type="ECO:0000313" key="2">
    <source>
        <dbReference type="Proteomes" id="UP001177670"/>
    </source>
</evidence>
<name>A0AA40FIX3_9HYME</name>
<dbReference type="AlphaFoldDB" id="A0AA40FIX3"/>